<comment type="caution">
    <text evidence="3">The sequence shown here is derived from an EMBL/GenBank/DDBJ whole genome shotgun (WGS) entry which is preliminary data.</text>
</comment>
<evidence type="ECO:0000313" key="3">
    <source>
        <dbReference type="EMBL" id="CAG8831547.1"/>
    </source>
</evidence>
<dbReference type="OrthoDB" id="2468049at2759"/>
<dbReference type="EMBL" id="CAJVQA010066413">
    <property type="protein sequence ID" value="CAG8831547.1"/>
    <property type="molecule type" value="Genomic_DNA"/>
</dbReference>
<dbReference type="Pfam" id="PF03101">
    <property type="entry name" value="FAR1"/>
    <property type="match status" value="1"/>
</dbReference>
<dbReference type="GO" id="GO:0006355">
    <property type="term" value="P:regulation of DNA-templated transcription"/>
    <property type="evidence" value="ECO:0007669"/>
    <property type="project" value="InterPro"/>
</dbReference>
<protein>
    <submittedName>
        <fullName evidence="3">3200_t:CDS:1</fullName>
    </submittedName>
</protein>
<dbReference type="PANTHER" id="PTHR31669">
    <property type="entry name" value="PROTEIN FAR1-RELATED SEQUENCE 10-RELATED"/>
    <property type="match status" value="1"/>
</dbReference>
<dbReference type="Proteomes" id="UP000789759">
    <property type="component" value="Unassembled WGS sequence"/>
</dbReference>
<reference evidence="3" key="1">
    <citation type="submission" date="2021-06" db="EMBL/GenBank/DDBJ databases">
        <authorList>
            <person name="Kallberg Y."/>
            <person name="Tangrot J."/>
            <person name="Rosling A."/>
        </authorList>
    </citation>
    <scope>NUCLEOTIDE SEQUENCE</scope>
    <source>
        <strain evidence="3">FL966</strain>
    </source>
</reference>
<sequence length="246" mass="28519">MEPNNEPNMKPNNEPDIEPDNKPDIKPGNEPNIEPNNKSNIEPMKSDIEPMETNLDCNDESSDESNGWSSNEDISLISPLNLHTGMTFSSWTIVNKLIKAFAYHNGFSVQKYHSEKSNRKCIRCIYLCRHSSIYKPVKDKSLEKQRNKSSAQIDCSWKIHIRFQKKSHNLRVSSFVDKHKSHPLTPGHLGATDQYRLLKASYPYHTLYKKDIYNAIQQFHNENDPNLNDAARLLEYLLDQKYNNNN</sequence>
<dbReference type="AlphaFoldDB" id="A0A9N9KI78"/>
<evidence type="ECO:0000256" key="1">
    <source>
        <dbReference type="SAM" id="MobiDB-lite"/>
    </source>
</evidence>
<dbReference type="InterPro" id="IPR031052">
    <property type="entry name" value="FHY3/FAR1"/>
</dbReference>
<organism evidence="3 4">
    <name type="scientific">Cetraspora pellucida</name>
    <dbReference type="NCBI Taxonomy" id="1433469"/>
    <lineage>
        <taxon>Eukaryota</taxon>
        <taxon>Fungi</taxon>
        <taxon>Fungi incertae sedis</taxon>
        <taxon>Mucoromycota</taxon>
        <taxon>Glomeromycotina</taxon>
        <taxon>Glomeromycetes</taxon>
        <taxon>Diversisporales</taxon>
        <taxon>Gigasporaceae</taxon>
        <taxon>Cetraspora</taxon>
    </lineage>
</organism>
<evidence type="ECO:0000259" key="2">
    <source>
        <dbReference type="Pfam" id="PF03101"/>
    </source>
</evidence>
<keyword evidence="4" id="KW-1185">Reference proteome</keyword>
<feature type="domain" description="FAR1" evidence="2">
    <location>
        <begin position="99"/>
        <end position="185"/>
    </location>
</feature>
<accession>A0A9N9KI78</accession>
<evidence type="ECO:0000313" key="4">
    <source>
        <dbReference type="Proteomes" id="UP000789759"/>
    </source>
</evidence>
<feature type="compositionally biased region" description="Low complexity" evidence="1">
    <location>
        <begin position="1"/>
        <end position="14"/>
    </location>
</feature>
<feature type="region of interest" description="Disordered" evidence="1">
    <location>
        <begin position="1"/>
        <end position="70"/>
    </location>
</feature>
<feature type="non-terminal residue" evidence="3">
    <location>
        <position position="246"/>
    </location>
</feature>
<dbReference type="PANTHER" id="PTHR31669:SF251">
    <property type="entry name" value="PROTEIN FAR1-RELATED SEQUENCE"/>
    <property type="match status" value="1"/>
</dbReference>
<proteinExistence type="predicted"/>
<name>A0A9N9KI78_9GLOM</name>
<gene>
    <name evidence="3" type="ORF">CPELLU_LOCUS20749</name>
</gene>
<dbReference type="InterPro" id="IPR004330">
    <property type="entry name" value="FAR1_DNA_bnd_dom"/>
</dbReference>